<protein>
    <recommendedName>
        <fullName evidence="3">F-box domain-containing protein</fullName>
    </recommendedName>
</protein>
<accession>A0A8H7FAL7</accession>
<proteinExistence type="predicted"/>
<name>A0A8H7FAL7_AGABI</name>
<dbReference type="Proteomes" id="UP000629468">
    <property type="component" value="Unassembled WGS sequence"/>
</dbReference>
<organism evidence="1 2">
    <name type="scientific">Agaricus bisporus var. burnettii</name>
    <dbReference type="NCBI Taxonomy" id="192524"/>
    <lineage>
        <taxon>Eukaryota</taxon>
        <taxon>Fungi</taxon>
        <taxon>Dikarya</taxon>
        <taxon>Basidiomycota</taxon>
        <taxon>Agaricomycotina</taxon>
        <taxon>Agaricomycetes</taxon>
        <taxon>Agaricomycetidae</taxon>
        <taxon>Agaricales</taxon>
        <taxon>Agaricineae</taxon>
        <taxon>Agaricaceae</taxon>
        <taxon>Agaricus</taxon>
    </lineage>
</organism>
<dbReference type="AlphaFoldDB" id="A0A8H7FAL7"/>
<dbReference type="InterPro" id="IPR036047">
    <property type="entry name" value="F-box-like_dom_sf"/>
</dbReference>
<gene>
    <name evidence="1" type="ORF">Agabi119p4_412</name>
</gene>
<evidence type="ECO:0008006" key="3">
    <source>
        <dbReference type="Google" id="ProtNLM"/>
    </source>
</evidence>
<evidence type="ECO:0000313" key="2">
    <source>
        <dbReference type="Proteomes" id="UP000629468"/>
    </source>
</evidence>
<sequence length="668" mass="76556">MSSFLTSISDLLPAFCKGNGLAQYSKQYPSCFFLRVPLHVYLDHIFPCLSLEDIICLRRVNKALFLITHEPSIWGRFLQRMNHHPAVNLRPDIDYTNNYYEIEQIVSRTVSLDDNWRNPKPKVIDRFLVETHYQVLDMVLLPGGKYLCASIKDRGNFRYYIALYVLDHPSGPQAIARVPVHTKAFKLTAKYLRVNGQYGIIVSCVRRRYATGAPVSEFDDPLSQNLPDISQFSGEHTIDGKHPYFSEVLVFFTPLCELEYLCDPYITWGSEEHRRRIEVLDSPPLRFVSSCELDRDVSSLAMFTIDDEAWLTFVVNERYIVFFRCAHHEIITVECTENEEFRFEHIKAILPLPRQRQILVVRQCIGFEVEEWVVELYPFPTHNQEITATHGIVARQVPPNTLIKATISDPDASLNLSTPLPKFQSDPIPPISIFFEHDYPSGLFHFCLWPMYEQTPDGHINYIPRYTVIPTEPPGGITPEYEAEFASAGKFSMAQSCHITDPEVAHVLPGGYRAIFYTTKYDDLRASPSMIKLRRYISPEIQDRSYPEKPADNSLSFLRKTRRKVPNGIYGTIDIPVEDSATFGLGISAITWDESIGRICVAIDGELCVRILDMAKSVEPDVRFDAWKERMSQEIVEQGCWNVTKECIHTDAHNVPMPGGYNPQSRGH</sequence>
<comment type="caution">
    <text evidence="1">The sequence shown here is derived from an EMBL/GenBank/DDBJ whole genome shotgun (WGS) entry which is preliminary data.</text>
</comment>
<reference evidence="1 2" key="1">
    <citation type="journal article" name="Sci. Rep.">
        <title>Telomere-to-telomere assembled and centromere annotated genomes of the two main subspecies of the button mushroom Agaricus bisporus reveal especially polymorphic chromosome ends.</title>
        <authorList>
            <person name="Sonnenberg A.S.M."/>
            <person name="Sedaghat-Telgerd N."/>
            <person name="Lavrijssen B."/>
            <person name="Ohm R.A."/>
            <person name="Hendrickx P.M."/>
            <person name="Scholtmeijer K."/>
            <person name="Baars J.J.P."/>
            <person name="van Peer A."/>
        </authorList>
    </citation>
    <scope>NUCLEOTIDE SEQUENCE [LARGE SCALE GENOMIC DNA]</scope>
    <source>
        <strain evidence="1 2">H119_p4</strain>
    </source>
</reference>
<dbReference type="EMBL" id="JABXXO010000001">
    <property type="protein sequence ID" value="KAF7784247.1"/>
    <property type="molecule type" value="Genomic_DNA"/>
</dbReference>
<dbReference type="SUPFAM" id="SSF81383">
    <property type="entry name" value="F-box domain"/>
    <property type="match status" value="1"/>
</dbReference>
<evidence type="ECO:0000313" key="1">
    <source>
        <dbReference type="EMBL" id="KAF7784247.1"/>
    </source>
</evidence>